<accession>A0A7S4M7E7</accession>
<sequence length="177" mass="20243">MRYPNNLTPEQNKALTILNNCLSGGCVVPKLLVPSKTMFQTNFVAYTDSFHFMKKGNLPTEIGWSWNQSNAKQTVEIDSHTSVTFHKMNPRRKRNVKESPSYKIWIMYVTKDGKQIEYLWCEKGLPSFTLSKAAFVDIKACSIGTITEEDQINLKLEDFAFLSEFTDICTAIELGWV</sequence>
<proteinExistence type="predicted"/>
<protein>
    <submittedName>
        <fullName evidence="1">Uncharacterized protein</fullName>
    </submittedName>
</protein>
<organism evidence="1">
    <name type="scientific">Vannella robusta</name>
    <dbReference type="NCBI Taxonomy" id="1487602"/>
    <lineage>
        <taxon>Eukaryota</taxon>
        <taxon>Amoebozoa</taxon>
        <taxon>Discosea</taxon>
        <taxon>Flabellinia</taxon>
        <taxon>Vannellidae</taxon>
        <taxon>Vannella</taxon>
    </lineage>
</organism>
<dbReference type="AlphaFoldDB" id="A0A7S4M7E7"/>
<dbReference type="PROSITE" id="PS51257">
    <property type="entry name" value="PROKAR_LIPOPROTEIN"/>
    <property type="match status" value="1"/>
</dbReference>
<dbReference type="EMBL" id="HBKP01003902">
    <property type="protein sequence ID" value="CAE2204873.1"/>
    <property type="molecule type" value="Transcribed_RNA"/>
</dbReference>
<reference evidence="1" key="1">
    <citation type="submission" date="2021-01" db="EMBL/GenBank/DDBJ databases">
        <authorList>
            <person name="Corre E."/>
            <person name="Pelletier E."/>
            <person name="Niang G."/>
            <person name="Scheremetjew M."/>
            <person name="Finn R."/>
            <person name="Kale V."/>
            <person name="Holt S."/>
            <person name="Cochrane G."/>
            <person name="Meng A."/>
            <person name="Brown T."/>
            <person name="Cohen L."/>
        </authorList>
    </citation>
    <scope>NUCLEOTIDE SEQUENCE</scope>
    <source>
        <strain evidence="1">DIVA3 518/3/11/1/6</strain>
    </source>
</reference>
<gene>
    <name evidence="1" type="ORF">VSP0166_LOCUS2824</name>
</gene>
<evidence type="ECO:0000313" key="1">
    <source>
        <dbReference type="EMBL" id="CAE2204873.1"/>
    </source>
</evidence>
<name>A0A7S4M7E7_9EUKA</name>